<dbReference type="Pfam" id="PF25917">
    <property type="entry name" value="BSH_RND"/>
    <property type="match status" value="1"/>
</dbReference>
<evidence type="ECO:0000259" key="4">
    <source>
        <dbReference type="Pfam" id="PF25917"/>
    </source>
</evidence>
<evidence type="ECO:0000259" key="3">
    <source>
        <dbReference type="Pfam" id="PF25876"/>
    </source>
</evidence>
<feature type="domain" description="Multidrug resistance protein MdtA-like C-terminal permuted SH3" evidence="6">
    <location>
        <begin position="303"/>
        <end position="364"/>
    </location>
</feature>
<keyword evidence="8" id="KW-1185">Reference proteome</keyword>
<dbReference type="Gene3D" id="2.40.420.20">
    <property type="match status" value="1"/>
</dbReference>
<dbReference type="SUPFAM" id="SSF111369">
    <property type="entry name" value="HlyD-like secretion proteins"/>
    <property type="match status" value="1"/>
</dbReference>
<reference evidence="7 8" key="1">
    <citation type="submission" date="2016-11" db="EMBL/GenBank/DDBJ databases">
        <title>Trade-off between light-utilization and light-protection in marine flavobacteria.</title>
        <authorList>
            <person name="Kumagai Y."/>
        </authorList>
    </citation>
    <scope>NUCLEOTIDE SEQUENCE [LARGE SCALE GENOMIC DNA]</scope>
    <source>
        <strain evidence="7 8">NBRC 107741</strain>
    </source>
</reference>
<evidence type="ECO:0000259" key="5">
    <source>
        <dbReference type="Pfam" id="PF25944"/>
    </source>
</evidence>
<dbReference type="NCBIfam" id="TIGR01730">
    <property type="entry name" value="RND_mfp"/>
    <property type="match status" value="1"/>
</dbReference>
<evidence type="ECO:0000259" key="6">
    <source>
        <dbReference type="Pfam" id="PF25967"/>
    </source>
</evidence>
<evidence type="ECO:0000256" key="1">
    <source>
        <dbReference type="ARBA" id="ARBA00004196"/>
    </source>
</evidence>
<dbReference type="Pfam" id="PF25967">
    <property type="entry name" value="RND-MFP_C"/>
    <property type="match status" value="1"/>
</dbReference>
<dbReference type="Gene3D" id="2.40.50.100">
    <property type="match status" value="1"/>
</dbReference>
<dbReference type="Gene3D" id="1.10.287.470">
    <property type="entry name" value="Helix hairpin bin"/>
    <property type="match status" value="1"/>
</dbReference>
<protein>
    <submittedName>
        <fullName evidence="7">Uncharacterized protein</fullName>
    </submittedName>
</protein>
<evidence type="ECO:0000313" key="7">
    <source>
        <dbReference type="EMBL" id="PQB04176.1"/>
    </source>
</evidence>
<sequence length="384" mass="42260">MKYLSFTLITVLLVACKGDKDVAQLPPQEIPVFEAQKKDVPIYNEFVGQIYGLKDIPIRARVDGFLEKISFEEGTQVKKGQLLYSIDPDPYLAQVAAQESKLAEAETMKVNAKNELDRYQPLAEINAVSQSDLDASQATYDASIASVNAAKANVSQARIKLGYTTIESPIEGLIGKTEAREGEYVGKEPNPVILNTVSRIDTVRVHFSISESKYLELAREYQRNRTVEDVKRDVEDGKVEPYIDLILADGTLYDEKGVIDFVNSQINTSTGSLLIQASFPNTARLLRPGLYAKVRVQLTVAEDAILIPQRCLSELQGEYSVMIVDDNNQIKSVPVKLGTRVGDMVIIEDGLDGGEKIVIDALQKIRAGMEVVPVASDFTSKNAG</sequence>
<gene>
    <name evidence="7" type="ORF">BST85_04115</name>
</gene>
<dbReference type="InterPro" id="IPR058627">
    <property type="entry name" value="MdtA-like_C"/>
</dbReference>
<dbReference type="Proteomes" id="UP000239800">
    <property type="component" value="Unassembled WGS sequence"/>
</dbReference>
<dbReference type="RefSeq" id="WP_104812102.1">
    <property type="nucleotide sequence ID" value="NZ_MQUB01000001.1"/>
</dbReference>
<dbReference type="PANTHER" id="PTHR30158">
    <property type="entry name" value="ACRA/E-RELATED COMPONENT OF DRUG EFFLUX TRANSPORTER"/>
    <property type="match status" value="1"/>
</dbReference>
<evidence type="ECO:0000256" key="2">
    <source>
        <dbReference type="ARBA" id="ARBA00009477"/>
    </source>
</evidence>
<dbReference type="OrthoDB" id="9801814at2"/>
<comment type="caution">
    <text evidence="7">The sequence shown here is derived from an EMBL/GenBank/DDBJ whole genome shotgun (WGS) entry which is preliminary data.</text>
</comment>
<feature type="domain" description="Multidrug resistance protein MdtA-like alpha-helical hairpin" evidence="3">
    <location>
        <begin position="98"/>
        <end position="164"/>
    </location>
</feature>
<dbReference type="InterPro" id="IPR058626">
    <property type="entry name" value="MdtA-like_b-barrel"/>
</dbReference>
<dbReference type="InterPro" id="IPR006143">
    <property type="entry name" value="RND_pump_MFP"/>
</dbReference>
<evidence type="ECO:0000313" key="8">
    <source>
        <dbReference type="Proteomes" id="UP000239800"/>
    </source>
</evidence>
<name>A0A2S7KNG7_9FLAO</name>
<feature type="domain" description="Multidrug resistance protein MdtA-like beta-barrel" evidence="5">
    <location>
        <begin position="203"/>
        <end position="299"/>
    </location>
</feature>
<dbReference type="GO" id="GO:0030313">
    <property type="term" value="C:cell envelope"/>
    <property type="evidence" value="ECO:0007669"/>
    <property type="project" value="UniProtKB-SubCell"/>
</dbReference>
<dbReference type="Pfam" id="PF25944">
    <property type="entry name" value="Beta-barrel_RND"/>
    <property type="match status" value="1"/>
</dbReference>
<dbReference type="GO" id="GO:0005886">
    <property type="term" value="C:plasma membrane"/>
    <property type="evidence" value="ECO:0007669"/>
    <property type="project" value="TreeGrafter"/>
</dbReference>
<feature type="domain" description="Multidrug resistance protein MdtA-like barrel-sandwich hybrid" evidence="4">
    <location>
        <begin position="57"/>
        <end position="186"/>
    </location>
</feature>
<dbReference type="EMBL" id="MQUB01000001">
    <property type="protein sequence ID" value="PQB04176.1"/>
    <property type="molecule type" value="Genomic_DNA"/>
</dbReference>
<dbReference type="GO" id="GO:0022857">
    <property type="term" value="F:transmembrane transporter activity"/>
    <property type="evidence" value="ECO:0007669"/>
    <property type="project" value="InterPro"/>
</dbReference>
<dbReference type="Gene3D" id="2.40.30.170">
    <property type="match status" value="1"/>
</dbReference>
<comment type="subcellular location">
    <subcellularLocation>
        <location evidence="1">Cell envelope</location>
    </subcellularLocation>
</comment>
<accession>A0A2S7KNG7</accession>
<dbReference type="InterPro" id="IPR058624">
    <property type="entry name" value="MdtA-like_HH"/>
</dbReference>
<dbReference type="GO" id="GO:0046677">
    <property type="term" value="P:response to antibiotic"/>
    <property type="evidence" value="ECO:0007669"/>
    <property type="project" value="TreeGrafter"/>
</dbReference>
<dbReference type="AlphaFoldDB" id="A0A2S7KNG7"/>
<comment type="similarity">
    <text evidence="2">Belongs to the membrane fusion protein (MFP) (TC 8.A.1) family.</text>
</comment>
<proteinExistence type="inferred from homology"/>
<organism evidence="7 8">
    <name type="scientific">Aureitalea marina</name>
    <dbReference type="NCBI Taxonomy" id="930804"/>
    <lineage>
        <taxon>Bacteria</taxon>
        <taxon>Pseudomonadati</taxon>
        <taxon>Bacteroidota</taxon>
        <taxon>Flavobacteriia</taxon>
        <taxon>Flavobacteriales</taxon>
        <taxon>Flavobacteriaceae</taxon>
        <taxon>Aureitalea</taxon>
    </lineage>
</organism>
<dbReference type="Pfam" id="PF25876">
    <property type="entry name" value="HH_MFP_RND"/>
    <property type="match status" value="1"/>
</dbReference>
<dbReference type="InterPro" id="IPR058625">
    <property type="entry name" value="MdtA-like_BSH"/>
</dbReference>
<dbReference type="PROSITE" id="PS51257">
    <property type="entry name" value="PROKAR_LIPOPROTEIN"/>
    <property type="match status" value="1"/>
</dbReference>